<keyword evidence="1" id="KW-0812">Transmembrane</keyword>
<evidence type="ECO:0000313" key="3">
    <source>
        <dbReference type="Proteomes" id="UP000007517"/>
    </source>
</evidence>
<dbReference type="STRING" id="1146883.BLASA_1393"/>
<organism evidence="2 3">
    <name type="scientific">Blastococcus saxobsidens (strain DD2)</name>
    <dbReference type="NCBI Taxonomy" id="1146883"/>
    <lineage>
        <taxon>Bacteria</taxon>
        <taxon>Bacillati</taxon>
        <taxon>Actinomycetota</taxon>
        <taxon>Actinomycetes</taxon>
        <taxon>Geodermatophilales</taxon>
        <taxon>Geodermatophilaceae</taxon>
        <taxon>Blastococcus</taxon>
    </lineage>
</organism>
<dbReference type="EMBL" id="FO117623">
    <property type="protein sequence ID" value="CCG02328.1"/>
    <property type="molecule type" value="Genomic_DNA"/>
</dbReference>
<dbReference type="HOGENOM" id="CLU_1599542_0_0_11"/>
<protein>
    <submittedName>
        <fullName evidence="2">Uncharacterized protein</fullName>
    </submittedName>
</protein>
<dbReference type="Proteomes" id="UP000007517">
    <property type="component" value="Chromosome"/>
</dbReference>
<proteinExistence type="predicted"/>
<dbReference type="Pfam" id="PF14329">
    <property type="entry name" value="DUF4386"/>
    <property type="match status" value="1"/>
</dbReference>
<evidence type="ECO:0000313" key="2">
    <source>
        <dbReference type="EMBL" id="CCG02328.1"/>
    </source>
</evidence>
<name>H6RJM3_BLASD</name>
<gene>
    <name evidence="2" type="ordered locus">BLASA_1393</name>
</gene>
<sequence>MFEERWSRGAGFARAAGAVYLLVVVVAAIVQVSVHAGIDVPGTANAGAQNSGAGSTLLAVARDADVSMAVSFLLVGVTLYLLFRHVDRRTAAAPVVYLAVGVGLLAVNLPSSTDSEAGPWSSSATTVTGKDRWVCAGRCWSGIGTTWISSRAGWSPAAPPSPTTEP</sequence>
<feature type="transmembrane region" description="Helical" evidence="1">
    <location>
        <begin position="66"/>
        <end position="83"/>
    </location>
</feature>
<feature type="transmembrane region" description="Helical" evidence="1">
    <location>
        <begin position="12"/>
        <end position="34"/>
    </location>
</feature>
<dbReference type="AlphaFoldDB" id="H6RJM3"/>
<reference evidence="3" key="2">
    <citation type="submission" date="2012-02" db="EMBL/GenBank/DDBJ databases">
        <title>Complete genome sequence of Blastococcus saxobsidens strain DD2.</title>
        <authorList>
            <person name="Genoscope."/>
        </authorList>
    </citation>
    <scope>NUCLEOTIDE SEQUENCE [LARGE SCALE GENOMIC DNA]</scope>
    <source>
        <strain evidence="3">DD2</strain>
    </source>
</reference>
<dbReference type="KEGG" id="bsd:BLASA_1393"/>
<evidence type="ECO:0000256" key="1">
    <source>
        <dbReference type="SAM" id="Phobius"/>
    </source>
</evidence>
<keyword evidence="1" id="KW-1133">Transmembrane helix</keyword>
<keyword evidence="1" id="KW-0472">Membrane</keyword>
<reference evidence="2 3" key="1">
    <citation type="journal article" date="2012" name="J. Bacteriol.">
        <title>Genome Sequence of Blastococcus saxobsidens DD2, a Stone-Inhabiting Bacterium.</title>
        <authorList>
            <person name="Chouaia B."/>
            <person name="Crotti E."/>
            <person name="Brusetti L."/>
            <person name="Daffonchio D."/>
            <person name="Essoussi I."/>
            <person name="Nouioui I."/>
            <person name="Sbissi I."/>
            <person name="Ghodhbane-Gtari F."/>
            <person name="Gtari M."/>
            <person name="Vacherie B."/>
            <person name="Barbe V."/>
            <person name="Medigue C."/>
            <person name="Gury J."/>
            <person name="Pujic P."/>
            <person name="Normand P."/>
        </authorList>
    </citation>
    <scope>NUCLEOTIDE SEQUENCE [LARGE SCALE GENOMIC DNA]</scope>
    <source>
        <strain evidence="2 3">DD2</strain>
    </source>
</reference>
<keyword evidence="3" id="KW-1185">Reference proteome</keyword>
<dbReference type="InterPro" id="IPR025495">
    <property type="entry name" value="DUF4386"/>
</dbReference>
<accession>H6RJM3</accession>